<dbReference type="AlphaFoldDB" id="A0A1H8FA22"/>
<dbReference type="SUPFAM" id="SSF51735">
    <property type="entry name" value="NAD(P)-binding Rossmann-fold domains"/>
    <property type="match status" value="1"/>
</dbReference>
<evidence type="ECO:0000313" key="5">
    <source>
        <dbReference type="Proteomes" id="UP000198809"/>
    </source>
</evidence>
<dbReference type="PRINTS" id="PR00081">
    <property type="entry name" value="GDHRDH"/>
</dbReference>
<organism evidence="4 5">
    <name type="scientific">Paenibacillus sophorae</name>
    <dbReference type="NCBI Taxonomy" id="1333845"/>
    <lineage>
        <taxon>Bacteria</taxon>
        <taxon>Bacillati</taxon>
        <taxon>Bacillota</taxon>
        <taxon>Bacilli</taxon>
        <taxon>Bacillales</taxon>
        <taxon>Paenibacillaceae</taxon>
        <taxon>Paenibacillus</taxon>
    </lineage>
</organism>
<dbReference type="Gene3D" id="3.40.50.720">
    <property type="entry name" value="NAD(P)-binding Rossmann-like Domain"/>
    <property type="match status" value="1"/>
</dbReference>
<gene>
    <name evidence="4" type="ORF">SAMN04487895_10145</name>
</gene>
<evidence type="ECO:0000313" key="4">
    <source>
        <dbReference type="EMBL" id="SEN28602.1"/>
    </source>
</evidence>
<dbReference type="InterPro" id="IPR036291">
    <property type="entry name" value="NAD(P)-bd_dom_sf"/>
</dbReference>
<dbReference type="EMBL" id="FODH01000001">
    <property type="protein sequence ID" value="SEN28602.1"/>
    <property type="molecule type" value="Genomic_DNA"/>
</dbReference>
<evidence type="ECO:0000256" key="1">
    <source>
        <dbReference type="ARBA" id="ARBA00006484"/>
    </source>
</evidence>
<keyword evidence="2" id="KW-0521">NADP</keyword>
<accession>A0A1H8FA22</accession>
<reference evidence="4 5" key="1">
    <citation type="submission" date="2016-10" db="EMBL/GenBank/DDBJ databases">
        <authorList>
            <person name="de Groot N.N."/>
        </authorList>
    </citation>
    <scope>NUCLEOTIDE SEQUENCE [LARGE SCALE GENOMIC DNA]</scope>
    <source>
        <strain evidence="4 5">CGMCC 1.10238</strain>
    </source>
</reference>
<dbReference type="PANTHER" id="PTHR43963:SF6">
    <property type="entry name" value="CHAIN DEHYDROGENASE FAMILY PROTEIN, PUTATIVE (AFU_ORTHOLOGUE AFUA_3G15350)-RELATED"/>
    <property type="match status" value="1"/>
</dbReference>
<dbReference type="Proteomes" id="UP000198809">
    <property type="component" value="Unassembled WGS sequence"/>
</dbReference>
<comment type="similarity">
    <text evidence="1">Belongs to the short-chain dehydrogenases/reductases (SDR) family.</text>
</comment>
<dbReference type="GO" id="GO:0016491">
    <property type="term" value="F:oxidoreductase activity"/>
    <property type="evidence" value="ECO:0007669"/>
    <property type="project" value="UniProtKB-KW"/>
</dbReference>
<dbReference type="InterPro" id="IPR002347">
    <property type="entry name" value="SDR_fam"/>
</dbReference>
<evidence type="ECO:0000256" key="2">
    <source>
        <dbReference type="ARBA" id="ARBA00022857"/>
    </source>
</evidence>
<evidence type="ECO:0000256" key="3">
    <source>
        <dbReference type="ARBA" id="ARBA00023002"/>
    </source>
</evidence>
<name>A0A1H8FA22_9BACL</name>
<proteinExistence type="inferred from homology"/>
<dbReference type="RefSeq" id="WP_254776450.1">
    <property type="nucleotide sequence ID" value="NZ_CP076607.1"/>
</dbReference>
<dbReference type="Pfam" id="PF00106">
    <property type="entry name" value="adh_short"/>
    <property type="match status" value="1"/>
</dbReference>
<keyword evidence="3" id="KW-0560">Oxidoreductase</keyword>
<protein>
    <submittedName>
        <fullName evidence="4">Short chain dehydrogenase</fullName>
    </submittedName>
</protein>
<dbReference type="PANTHER" id="PTHR43963">
    <property type="entry name" value="CARBONYL REDUCTASE 1-RELATED"/>
    <property type="match status" value="1"/>
</dbReference>
<sequence length="112" mass="12095">MSEQTLNKIILITGANKGIGFETARRLGSQGSIILVGARNKERGIEAEAKLRSEGVNAHFIELDVTSQPSIDSASKEIAETFGRLDVLINNVGVALGNIEDILIPSERTSRY</sequence>
<dbReference type="STRING" id="1333845.SAMN04487895_10145"/>